<comment type="caution">
    <text evidence="2">The sequence shown here is derived from an EMBL/GenBank/DDBJ whole genome shotgun (WGS) entry which is preliminary data.</text>
</comment>
<dbReference type="AlphaFoldDB" id="A0A392RET9"/>
<name>A0A392RET9_9FABA</name>
<reference evidence="2 3" key="1">
    <citation type="journal article" date="2018" name="Front. Plant Sci.">
        <title>Red Clover (Trifolium pratense) and Zigzag Clover (T. medium) - A Picture of Genomic Similarities and Differences.</title>
        <authorList>
            <person name="Dluhosova J."/>
            <person name="Istvanek J."/>
            <person name="Nedelnik J."/>
            <person name="Repkova J."/>
        </authorList>
    </citation>
    <scope>NUCLEOTIDE SEQUENCE [LARGE SCALE GENOMIC DNA]</scope>
    <source>
        <strain evidence="3">cv. 10/8</strain>
        <tissue evidence="2">Leaf</tissue>
    </source>
</reference>
<sequence length="68" mass="7638">VMALAPRRGSCAARHVLFCFLYFFCHLRRAQGVAAPRAKLCFWAGWFPGSCAARRFVLRRAQSTVGYG</sequence>
<organism evidence="2 3">
    <name type="scientific">Trifolium medium</name>
    <dbReference type="NCBI Taxonomy" id="97028"/>
    <lineage>
        <taxon>Eukaryota</taxon>
        <taxon>Viridiplantae</taxon>
        <taxon>Streptophyta</taxon>
        <taxon>Embryophyta</taxon>
        <taxon>Tracheophyta</taxon>
        <taxon>Spermatophyta</taxon>
        <taxon>Magnoliopsida</taxon>
        <taxon>eudicotyledons</taxon>
        <taxon>Gunneridae</taxon>
        <taxon>Pentapetalae</taxon>
        <taxon>rosids</taxon>
        <taxon>fabids</taxon>
        <taxon>Fabales</taxon>
        <taxon>Fabaceae</taxon>
        <taxon>Papilionoideae</taxon>
        <taxon>50 kb inversion clade</taxon>
        <taxon>NPAAA clade</taxon>
        <taxon>Hologalegina</taxon>
        <taxon>IRL clade</taxon>
        <taxon>Trifolieae</taxon>
        <taxon>Trifolium</taxon>
    </lineage>
</organism>
<feature type="chain" id="PRO_5017270546" evidence="1">
    <location>
        <begin position="33"/>
        <end position="68"/>
    </location>
</feature>
<evidence type="ECO:0000313" key="2">
    <source>
        <dbReference type="EMBL" id="MCI34290.1"/>
    </source>
</evidence>
<dbReference type="EMBL" id="LXQA010212383">
    <property type="protein sequence ID" value="MCI34290.1"/>
    <property type="molecule type" value="Genomic_DNA"/>
</dbReference>
<evidence type="ECO:0000313" key="3">
    <source>
        <dbReference type="Proteomes" id="UP000265520"/>
    </source>
</evidence>
<evidence type="ECO:0000256" key="1">
    <source>
        <dbReference type="SAM" id="SignalP"/>
    </source>
</evidence>
<dbReference type="Proteomes" id="UP000265520">
    <property type="component" value="Unassembled WGS sequence"/>
</dbReference>
<proteinExistence type="predicted"/>
<feature type="signal peptide" evidence="1">
    <location>
        <begin position="1"/>
        <end position="32"/>
    </location>
</feature>
<feature type="non-terminal residue" evidence="2">
    <location>
        <position position="1"/>
    </location>
</feature>
<accession>A0A392RET9</accession>
<protein>
    <submittedName>
        <fullName evidence="2">Uncharacterized protein</fullName>
    </submittedName>
</protein>
<keyword evidence="3" id="KW-1185">Reference proteome</keyword>
<keyword evidence="1" id="KW-0732">Signal</keyword>